<feature type="domain" description="Big-1" evidence="3">
    <location>
        <begin position="1269"/>
        <end position="1354"/>
    </location>
</feature>
<dbReference type="Pfam" id="PF06439">
    <property type="entry name" value="3keto-disac_hyd"/>
    <property type="match status" value="1"/>
</dbReference>
<evidence type="ECO:0008006" key="7">
    <source>
        <dbReference type="Google" id="ProtNLM"/>
    </source>
</evidence>
<dbReference type="Proteomes" id="UP000229307">
    <property type="component" value="Unassembled WGS sequence"/>
</dbReference>
<evidence type="ECO:0000313" key="5">
    <source>
        <dbReference type="EMBL" id="PIZ14572.1"/>
    </source>
</evidence>
<dbReference type="Gene3D" id="2.60.40.10">
    <property type="entry name" value="Immunoglobulins"/>
    <property type="match status" value="4"/>
</dbReference>
<feature type="compositionally biased region" description="Polar residues" evidence="2">
    <location>
        <begin position="730"/>
        <end position="746"/>
    </location>
</feature>
<feature type="domain" description="Big-1" evidence="3">
    <location>
        <begin position="1624"/>
        <end position="1706"/>
    </location>
</feature>
<dbReference type="Gene3D" id="2.60.120.560">
    <property type="entry name" value="Exo-inulinase, domain 1"/>
    <property type="match status" value="1"/>
</dbReference>
<accession>A0A2M7S4U2</accession>
<sequence length="2237" mass="242543">MAGANAFAANFLRNQSFEIGEGAFEVDKAIVNTSSSALYWTNGTDHLRSQDRAYSGSWSIKSISAGDSSYTISNLIYVETSTQYKLSGWIFNSLSSGNAYIDLAGVAGQPVLMSANGNNAWEYIEGVWNSGTSSEVQARCASDGNPSGSVWFDDIKFERAPCFVTTSGYDFYNNGRKWYPYGINYWPRNCVSMMYGPWLDSSGHYDAAEIEKDLMAMSRMGMNMVYIAAGTPLDEIAPNLLNFLQLCDKYCIKVNLAISNLNPMFPNLDPNLSLDFIRKYNLKDIDALFAYDISWEPTFGSADGFAYPGPNPRGLWDSEWRDWVIERYGSISAAESALGALNTVSGNQFGGGVVRHNVPARMVAGQNYSVLIEMKNIGTGTWSQANGYRLTRMSFYPGSGYVSSMGPSEVYLEPADSIATGGSKTFSFDITAPSTPGRYLVAYKMFTTNYSIQYFWGWVGGTCRRWVDVVSAGAPIQEMTTYEKVITGPTDAEAMSSGSSAKVAAYRHFVDELLSRNYGFIIRQIKEIAPDQLVSFRQNSYGRDQYAMSFDFKATCVWNDFVQPEAYTAYNGDTTTWRRTGFDTVYARFASANKRPVWWAEGGYNVFSYSGNPPPVGAFNYEWGQYKKWWIALKEAYACGVAPWWFPGGWRAKDRPGYEENSDFGIVSETCVLRKVCAVIIEDSITLTTPRDYTNPNSYITIDRDSHADGYLGIYNQRSMDYVNARDAGNTPSIRTTGTGTNSKNTPLERIGNIGSGPPKYLKSEFVFVKIKDAYNNWAEAHDGEVVDVPYNSPIYVTAKMVNIGEAEWCTYSSAPAGENGSVRFAGNENAGNVNFRQELDQEVPYLSRIDVPGFPFTSGITSESTVVFQMVAEQRSWFGDQVKVRLHPVSDQASSTNTFTNSFLRIAEPGVPADGTSKCTVSVILLTETGVPRLGKSVTLKTTGYSSYDNITQPAVTDANGMCTGFIFTSYTGASDIYAEVSGETNIYQNLVSNPSFESGFSGWQQNNSVLDPSVYYSGVSSARLCAEPGLETGCLSDTIPVDNSSVVVYRISLFCRVVINTPAFCVTAFYYREDGSACGPAYENIIEIGNTDTWRKRSALIGGSGSGAYFILPADCLGVSIGARWAGLSGPSTAAGTGWIDCVRMERVPSVTWTATGFAFSTSPVTATKGNPSPQIFVEARGSAGSIIDSSFTDTCDLSSSSAGGKFSVSAENWVDTTVLSFSSGSASFYYKDLNEGFPSITVSRQRFASASQAENILAPFADPYVSNLKVSKTDPVADGTDSAAVIVTVNDSFNFPITGKQVFFFTDRPDSDTIKDSAGNVVASQVTDKNGQCTAYISSLFSGELSVCGVCDGATITENVVPNPSFEDGTGANASLWARDDAGNFARTTEKSHSGNYSLRLRTTWGKAITTKYITVSPDSVYRISAWMYNSLGGSYNQYVDLNDVSNDISLNSTRGANAWEYKETTWSSGIYTQVYMRAVLGDMLSPAGTCWFDDIRMARIPTLTFIGVAIRIKIVSAPFTVSKVNPATVTVEAWDSLGARSTAYNDPVSLSTSSASGSFSLDKNSWSSPLSISMIEGQAVFYYKDTLAGVPVITVTSGSLAPDSQSETVTEVIVGSNSSRLFAFPAQAKANGAEQIRVVAAMNDVYGFPVPSQPVTLCRTDTRTIVPANPLTTDANGMCTFTVTSSYAGIVSLSALCADGTAAYMFYDDFLSYAEGSDASQAWIKDRGAWKVQAGEFVQTPAADGLVFAGDFKWTDYTIEARMRTDIPGAQTWDVGRIFFRCAPYSASYEYYFILLHTYGLIEYGVSRPSKPTAGNEGWYSNRKTVSTGESSSAWHKFRINVTGSGPVKIDVYMDDVLRFTQIESEDTFILTAGKIALQAANSVSRFDDVKVYPCSVEFTGYRTSLTTDPFRKPANAVSPQLTIAVCGALGGADVSCNTNVVLTTTSSSGGFSAGTGGPWTNTRAFSLVSGRATCYYRDLAIGNPAITVLPNAGSWLLAGTQIETITAGIISIPYFSIRTSETSSLITALAVGDGGETNTDFSEAMAISSSSSAGRFSVSGTSWKDTTAIKFESSAAYFCYRDKKAGSPVITIYNTDLGLSSARSIDVLIPDIRISVSVRKEGSGATGVLIVIENGDTLEYEISAYNAGNETAALVTITDTFLFDTGSFFPLAFVSMETFPPADSWSYKNTAGNWQAWGIAPASGDDIKGLRWGISTLGVGETRVVRFRVRVK</sequence>
<organism evidence="5 6">
    <name type="scientific">Candidatus Desantisbacteria bacterium CG_4_10_14_0_8_um_filter_48_22</name>
    <dbReference type="NCBI Taxonomy" id="1974543"/>
    <lineage>
        <taxon>Bacteria</taxon>
        <taxon>Candidatus Desantisiibacteriota</taxon>
    </lineage>
</organism>
<evidence type="ECO:0000256" key="1">
    <source>
        <dbReference type="ARBA" id="ARBA00010116"/>
    </source>
</evidence>
<evidence type="ECO:0000259" key="3">
    <source>
        <dbReference type="Pfam" id="PF02369"/>
    </source>
</evidence>
<dbReference type="Gene3D" id="2.60.120.260">
    <property type="entry name" value="Galactose-binding domain-like"/>
    <property type="match status" value="3"/>
</dbReference>
<gene>
    <name evidence="5" type="ORF">COY52_12025</name>
</gene>
<evidence type="ECO:0000256" key="2">
    <source>
        <dbReference type="SAM" id="MobiDB-lite"/>
    </source>
</evidence>
<dbReference type="SUPFAM" id="SSF49373">
    <property type="entry name" value="Invasin/intimin cell-adhesion fragments"/>
    <property type="match status" value="3"/>
</dbReference>
<dbReference type="InterPro" id="IPR003344">
    <property type="entry name" value="Big_1_dom"/>
</dbReference>
<reference evidence="6" key="1">
    <citation type="submission" date="2017-09" db="EMBL/GenBank/DDBJ databases">
        <title>Depth-based differentiation of microbial function through sediment-hosted aquifers and enrichment of novel symbionts in the deep terrestrial subsurface.</title>
        <authorList>
            <person name="Probst A.J."/>
            <person name="Ladd B."/>
            <person name="Jarett J.K."/>
            <person name="Geller-Mcgrath D.E."/>
            <person name="Sieber C.M.K."/>
            <person name="Emerson J.B."/>
            <person name="Anantharaman K."/>
            <person name="Thomas B.C."/>
            <person name="Malmstrom R."/>
            <person name="Stieglmeier M."/>
            <person name="Klingl A."/>
            <person name="Woyke T."/>
            <person name="Ryan C.M."/>
            <person name="Banfield J.F."/>
        </authorList>
    </citation>
    <scope>NUCLEOTIDE SEQUENCE [LARGE SCALE GENOMIC DNA]</scope>
</reference>
<comment type="caution">
    <text evidence="5">The sequence shown here is derived from an EMBL/GenBank/DDBJ whole genome shotgun (WGS) entry which is preliminary data.</text>
</comment>
<dbReference type="InterPro" id="IPR017853">
    <property type="entry name" value="GH"/>
</dbReference>
<evidence type="ECO:0000259" key="4">
    <source>
        <dbReference type="Pfam" id="PF06439"/>
    </source>
</evidence>
<proteinExistence type="inferred from homology"/>
<dbReference type="InterPro" id="IPR008964">
    <property type="entry name" value="Invasin/intimin_cell_adhesion"/>
</dbReference>
<dbReference type="InterPro" id="IPR013783">
    <property type="entry name" value="Ig-like_fold"/>
</dbReference>
<feature type="domain" description="3-keto-alpha-glucoside-1,2-lyase/3-keto-2-hydroxy-glucal hydratase" evidence="4">
    <location>
        <begin position="1719"/>
        <end position="1896"/>
    </location>
</feature>
<name>A0A2M7S4U2_9BACT</name>
<feature type="region of interest" description="Disordered" evidence="2">
    <location>
        <begin position="729"/>
        <end position="752"/>
    </location>
</feature>
<dbReference type="Pfam" id="PF02369">
    <property type="entry name" value="Big_1"/>
    <property type="match status" value="2"/>
</dbReference>
<dbReference type="Gene3D" id="3.20.20.80">
    <property type="entry name" value="Glycosidases"/>
    <property type="match status" value="2"/>
</dbReference>
<comment type="similarity">
    <text evidence="1">Belongs to the intimin/invasin family.</text>
</comment>
<protein>
    <recommendedName>
        <fullName evidence="7">Big-1 domain-containing protein</fullName>
    </recommendedName>
</protein>
<dbReference type="GO" id="GO:0016787">
    <property type="term" value="F:hydrolase activity"/>
    <property type="evidence" value="ECO:0007669"/>
    <property type="project" value="InterPro"/>
</dbReference>
<evidence type="ECO:0000313" key="6">
    <source>
        <dbReference type="Proteomes" id="UP000229307"/>
    </source>
</evidence>
<dbReference type="SUPFAM" id="SSF51445">
    <property type="entry name" value="(Trans)glycosidases"/>
    <property type="match status" value="1"/>
</dbReference>
<dbReference type="EMBL" id="PFMR01000332">
    <property type="protein sequence ID" value="PIZ14572.1"/>
    <property type="molecule type" value="Genomic_DNA"/>
</dbReference>
<dbReference type="InterPro" id="IPR010496">
    <property type="entry name" value="AL/BT2_dom"/>
</dbReference>